<gene>
    <name evidence="3" type="ORF">SAMN04488004_1551</name>
</gene>
<keyword evidence="2" id="KW-0067">ATP-binding</keyword>
<evidence type="ECO:0000256" key="1">
    <source>
        <dbReference type="ARBA" id="ARBA00022741"/>
    </source>
</evidence>
<keyword evidence="4" id="KW-1185">Reference proteome</keyword>
<name>A0A1I4K1J2_9RHOB</name>
<dbReference type="InterPro" id="IPR050445">
    <property type="entry name" value="Bact_polysacc_biosynth/exp"/>
</dbReference>
<dbReference type="Proteomes" id="UP000199550">
    <property type="component" value="Unassembled WGS sequence"/>
</dbReference>
<dbReference type="STRING" id="195913.SAMN04488004_1551"/>
<dbReference type="Gene3D" id="3.40.50.300">
    <property type="entry name" value="P-loop containing nucleotide triphosphate hydrolases"/>
    <property type="match status" value="1"/>
</dbReference>
<evidence type="ECO:0000313" key="3">
    <source>
        <dbReference type="EMBL" id="SFL72682.1"/>
    </source>
</evidence>
<dbReference type="Pfam" id="PF10609">
    <property type="entry name" value="ParA"/>
    <property type="match status" value="1"/>
</dbReference>
<dbReference type="GO" id="GO:0005524">
    <property type="term" value="F:ATP binding"/>
    <property type="evidence" value="ECO:0007669"/>
    <property type="project" value="UniProtKB-KW"/>
</dbReference>
<evidence type="ECO:0000256" key="2">
    <source>
        <dbReference type="ARBA" id="ARBA00022840"/>
    </source>
</evidence>
<dbReference type="OrthoDB" id="9775724at2"/>
<proteinExistence type="predicted"/>
<dbReference type="PANTHER" id="PTHR32309:SF31">
    <property type="entry name" value="CAPSULAR EXOPOLYSACCHARIDE FAMILY"/>
    <property type="match status" value="1"/>
</dbReference>
<accession>A0A1I4K1J2</accession>
<evidence type="ECO:0000313" key="4">
    <source>
        <dbReference type="Proteomes" id="UP000199550"/>
    </source>
</evidence>
<dbReference type="SUPFAM" id="SSF52540">
    <property type="entry name" value="P-loop containing nucleoside triphosphate hydrolases"/>
    <property type="match status" value="1"/>
</dbReference>
<reference evidence="4" key="1">
    <citation type="submission" date="2016-10" db="EMBL/GenBank/DDBJ databases">
        <authorList>
            <person name="Varghese N."/>
            <person name="Submissions S."/>
        </authorList>
    </citation>
    <scope>NUCLEOTIDE SEQUENCE [LARGE SCALE GENOMIC DNA]</scope>
    <source>
        <strain evidence="4">DSM 16199</strain>
    </source>
</reference>
<protein>
    <submittedName>
        <fullName evidence="3">Chromosome partitioning ATPase, Mrp family, contains Fe-S cluster</fullName>
    </submittedName>
</protein>
<organism evidence="3 4">
    <name type="scientific">Loktanella salsilacus</name>
    <dbReference type="NCBI Taxonomy" id="195913"/>
    <lineage>
        <taxon>Bacteria</taxon>
        <taxon>Pseudomonadati</taxon>
        <taxon>Pseudomonadota</taxon>
        <taxon>Alphaproteobacteria</taxon>
        <taxon>Rhodobacterales</taxon>
        <taxon>Roseobacteraceae</taxon>
        <taxon>Loktanella</taxon>
    </lineage>
</organism>
<dbReference type="InterPro" id="IPR005702">
    <property type="entry name" value="Wzc-like_C"/>
</dbReference>
<dbReference type="CDD" id="cd05387">
    <property type="entry name" value="BY-kinase"/>
    <property type="match status" value="1"/>
</dbReference>
<dbReference type="PANTHER" id="PTHR32309">
    <property type="entry name" value="TYROSINE-PROTEIN KINASE"/>
    <property type="match status" value="1"/>
</dbReference>
<dbReference type="EMBL" id="FOTF01000055">
    <property type="protein sequence ID" value="SFL72682.1"/>
    <property type="molecule type" value="Genomic_DNA"/>
</dbReference>
<sequence>AISANWAALPVEQFDANLMRKHRIVSFSRSPESAGIDMMRTRILQQMHDNNWRRLAITSPTAGCGKSTIALNLAVSLSRQPDIRSMLLELDLRRPSLARMLGINPRPVDFTDVLRGKVDFAQNAACYDGNLAVGLNSTKTRNASELLSGAGISDTLSQLDAAYRPDITIFDMPPMLAADDMMAFATQVDCVLIIAATERTSTREIDICEQDLARQTNVMGVVLNECRYMGDEAGYGYYG</sequence>
<dbReference type="AlphaFoldDB" id="A0A1I4K1J2"/>
<dbReference type="RefSeq" id="WP_090192146.1">
    <property type="nucleotide sequence ID" value="NZ_FOTF01000055.1"/>
</dbReference>
<feature type="non-terminal residue" evidence="3">
    <location>
        <position position="1"/>
    </location>
</feature>
<dbReference type="InterPro" id="IPR027417">
    <property type="entry name" value="P-loop_NTPase"/>
</dbReference>
<dbReference type="InterPro" id="IPR033756">
    <property type="entry name" value="YlxH/NBP35"/>
</dbReference>
<keyword evidence="1" id="KW-0547">Nucleotide-binding</keyword>